<feature type="region of interest" description="Disordered" evidence="1">
    <location>
        <begin position="23"/>
        <end position="51"/>
    </location>
</feature>
<dbReference type="Pfam" id="PF14420">
    <property type="entry name" value="Clr5"/>
    <property type="match status" value="1"/>
</dbReference>
<reference evidence="3" key="1">
    <citation type="submission" date="2021-03" db="EMBL/GenBank/DDBJ databases">
        <title>Comparative genomics and phylogenomic investigation of the class Geoglossomycetes provide insights into ecological specialization and systematics.</title>
        <authorList>
            <person name="Melie T."/>
            <person name="Pirro S."/>
            <person name="Miller A.N."/>
            <person name="Quandt A."/>
        </authorList>
    </citation>
    <scope>NUCLEOTIDE SEQUENCE</scope>
    <source>
        <strain evidence="3">GBOQ0MN5Z8</strain>
    </source>
</reference>
<accession>A0A9P8L117</accession>
<gene>
    <name evidence="3" type="ORF">FGG08_005843</name>
</gene>
<evidence type="ECO:0000259" key="2">
    <source>
        <dbReference type="Pfam" id="PF14420"/>
    </source>
</evidence>
<dbReference type="OrthoDB" id="5308957at2759"/>
<proteinExistence type="predicted"/>
<dbReference type="Proteomes" id="UP000698800">
    <property type="component" value="Unassembled WGS sequence"/>
</dbReference>
<dbReference type="PANTHER" id="PTHR38788">
    <property type="entry name" value="CLR5 DOMAIN-CONTAINING PROTEIN"/>
    <property type="match status" value="1"/>
</dbReference>
<dbReference type="AlphaFoldDB" id="A0A9P8L117"/>
<organism evidence="3 4">
    <name type="scientific">Glutinoglossum americanum</name>
    <dbReference type="NCBI Taxonomy" id="1670608"/>
    <lineage>
        <taxon>Eukaryota</taxon>
        <taxon>Fungi</taxon>
        <taxon>Dikarya</taxon>
        <taxon>Ascomycota</taxon>
        <taxon>Pezizomycotina</taxon>
        <taxon>Geoglossomycetes</taxon>
        <taxon>Geoglossales</taxon>
        <taxon>Geoglossaceae</taxon>
        <taxon>Glutinoglossum</taxon>
    </lineage>
</organism>
<name>A0A9P8L117_9PEZI</name>
<dbReference type="InterPro" id="IPR025676">
    <property type="entry name" value="Clr5_dom"/>
</dbReference>
<evidence type="ECO:0000256" key="1">
    <source>
        <dbReference type="SAM" id="MobiDB-lite"/>
    </source>
</evidence>
<feature type="region of interest" description="Disordered" evidence="1">
    <location>
        <begin position="214"/>
        <end position="237"/>
    </location>
</feature>
<sequence>MAREVQLIANIGAWIPQVPLQGPEQTETISDTAPLPPAQRDGDSVPRGAPDDEIANFWSFLTSPSVMVYGAGGRVPHMPDYNIREEDLSRIVDVTPDSQIPGMGQQAAFIPRNVDVAGPSPHEGPGLDAILTPALPLMLTQRTRRPRGPPLPDTNQCPEQEWEQMKPIIHRMYLEEGKTLDDVMSTLSLVYHFHASEKMYKSRFTKWGFAKYSKKGGSGRDDRHHATAPQRRRKRPLIARGPAKSLVRRRLHCPTAPVSLLESPDRYRRKELTVHCVQNYISALFQSKGWMADMFSISPPAGTADHSAGWRQVEDQCFGVSVLIQGSSIKHAFQTLDGVFQSLKPLAAASDPSIVVKFWPMCHRLHGICVSLDDRQLLYAFLRHFRELTKNYFGTKHPVFLLLNALSHVEWDAMISTLRVGYLKSIHCMESVIGADHTTVLSMWSNYIKYWDRQSLHQAVFAANFTRLLAAADAQFGEKSEKAISVLHGFTYAAFYNFDDQMLSRQLAEDLLGRTMELPHVNGEYQWGLESQSFAFASKVLALLCLREDQRDESRAYLADAISCLERGDRECKTRAVMLAEDLESWLKSWGDIHSAEALGQKRIRLLSILSDGK</sequence>
<comment type="caution">
    <text evidence="3">The sequence shown here is derived from an EMBL/GenBank/DDBJ whole genome shotgun (WGS) entry which is preliminary data.</text>
</comment>
<protein>
    <recommendedName>
        <fullName evidence="2">Clr5 domain-containing protein</fullName>
    </recommendedName>
</protein>
<feature type="domain" description="Clr5" evidence="2">
    <location>
        <begin position="159"/>
        <end position="211"/>
    </location>
</feature>
<evidence type="ECO:0000313" key="3">
    <source>
        <dbReference type="EMBL" id="KAH0537364.1"/>
    </source>
</evidence>
<dbReference type="EMBL" id="JAGHQL010000149">
    <property type="protein sequence ID" value="KAH0537364.1"/>
    <property type="molecule type" value="Genomic_DNA"/>
</dbReference>
<evidence type="ECO:0000313" key="4">
    <source>
        <dbReference type="Proteomes" id="UP000698800"/>
    </source>
</evidence>
<keyword evidence="4" id="KW-1185">Reference proteome</keyword>
<dbReference type="PANTHER" id="PTHR38788:SF3">
    <property type="entry name" value="CLR5 DOMAIN-CONTAINING PROTEIN"/>
    <property type="match status" value="1"/>
</dbReference>